<keyword evidence="2" id="KW-1185">Reference proteome</keyword>
<dbReference type="AlphaFoldDB" id="I1BRN2"/>
<accession>I1BRN2</accession>
<evidence type="ECO:0000313" key="1">
    <source>
        <dbReference type="EMBL" id="EIE78862.1"/>
    </source>
</evidence>
<dbReference type="RefSeq" id="XP_067514258.1">
    <property type="nucleotide sequence ID" value="XM_067658157.1"/>
</dbReference>
<dbReference type="VEuPathDB" id="FungiDB:RO3G_03567"/>
<reference evidence="1 2" key="1">
    <citation type="journal article" date="2009" name="PLoS Genet.">
        <title>Genomic analysis of the basal lineage fungus Rhizopus oryzae reveals a whole-genome duplication.</title>
        <authorList>
            <person name="Ma L.-J."/>
            <person name="Ibrahim A.S."/>
            <person name="Skory C."/>
            <person name="Grabherr M.G."/>
            <person name="Burger G."/>
            <person name="Butler M."/>
            <person name="Elias M."/>
            <person name="Idnurm A."/>
            <person name="Lang B.F."/>
            <person name="Sone T."/>
            <person name="Abe A."/>
            <person name="Calvo S.E."/>
            <person name="Corrochano L.M."/>
            <person name="Engels R."/>
            <person name="Fu J."/>
            <person name="Hansberg W."/>
            <person name="Kim J.-M."/>
            <person name="Kodira C.D."/>
            <person name="Koehrsen M.J."/>
            <person name="Liu B."/>
            <person name="Miranda-Saavedra D."/>
            <person name="O'Leary S."/>
            <person name="Ortiz-Castellanos L."/>
            <person name="Poulter R."/>
            <person name="Rodriguez-Romero J."/>
            <person name="Ruiz-Herrera J."/>
            <person name="Shen Y.-Q."/>
            <person name="Zeng Q."/>
            <person name="Galagan J."/>
            <person name="Birren B.W."/>
            <person name="Cuomo C.A."/>
            <person name="Wickes B.L."/>
        </authorList>
    </citation>
    <scope>NUCLEOTIDE SEQUENCE [LARGE SCALE GENOMIC DNA]</scope>
    <source>
        <strain evidence="2">RA 99-880 / ATCC MYA-4621 / FGSC 9543 / NRRL 43880</strain>
    </source>
</reference>
<sequence>MEYLHRCFHAKDFHSTRQRNGKVDCSTNFLCLLPHRIHHCRMQNYQNHNILQSHLRLKHWDSQLEASLLPAVVCIWMKKWKGVNRLGPEVANGKEDKDLYLK</sequence>
<protein>
    <submittedName>
        <fullName evidence="1">Uncharacterized protein</fullName>
    </submittedName>
</protein>
<gene>
    <name evidence="1" type="ORF">RO3G_03567</name>
</gene>
<dbReference type="GeneID" id="93610538"/>
<dbReference type="Proteomes" id="UP000009138">
    <property type="component" value="Unassembled WGS sequence"/>
</dbReference>
<proteinExistence type="predicted"/>
<name>I1BRN2_RHIO9</name>
<dbReference type="InParanoid" id="I1BRN2"/>
<evidence type="ECO:0000313" key="2">
    <source>
        <dbReference type="Proteomes" id="UP000009138"/>
    </source>
</evidence>
<dbReference type="EMBL" id="CH476733">
    <property type="protein sequence ID" value="EIE78862.1"/>
    <property type="molecule type" value="Genomic_DNA"/>
</dbReference>
<organism evidence="1 2">
    <name type="scientific">Rhizopus delemar (strain RA 99-880 / ATCC MYA-4621 / FGSC 9543 / NRRL 43880)</name>
    <name type="common">Mucormycosis agent</name>
    <name type="synonym">Rhizopus arrhizus var. delemar</name>
    <dbReference type="NCBI Taxonomy" id="246409"/>
    <lineage>
        <taxon>Eukaryota</taxon>
        <taxon>Fungi</taxon>
        <taxon>Fungi incertae sedis</taxon>
        <taxon>Mucoromycota</taxon>
        <taxon>Mucoromycotina</taxon>
        <taxon>Mucoromycetes</taxon>
        <taxon>Mucorales</taxon>
        <taxon>Mucorineae</taxon>
        <taxon>Rhizopodaceae</taxon>
        <taxon>Rhizopus</taxon>
    </lineage>
</organism>